<evidence type="ECO:0000259" key="3">
    <source>
        <dbReference type="Pfam" id="PF10646"/>
    </source>
</evidence>
<accession>A0A916RJV9</accession>
<dbReference type="Proteomes" id="UP000613512">
    <property type="component" value="Unassembled WGS sequence"/>
</dbReference>
<dbReference type="RefSeq" id="WP_188382648.1">
    <property type="nucleotide sequence ID" value="NZ_BMEY01000001.1"/>
</dbReference>
<dbReference type="AlphaFoldDB" id="A0A916RJV9"/>
<reference evidence="4" key="2">
    <citation type="submission" date="2020-09" db="EMBL/GenBank/DDBJ databases">
        <authorList>
            <person name="Sun Q."/>
            <person name="Zhou Y."/>
        </authorList>
    </citation>
    <scope>NUCLEOTIDE SEQUENCE</scope>
    <source>
        <strain evidence="4">CGMCC 1.12408</strain>
    </source>
</reference>
<evidence type="ECO:0000256" key="2">
    <source>
        <dbReference type="SAM" id="Phobius"/>
    </source>
</evidence>
<organism evidence="4 5">
    <name type="scientific">Ornithinibacillus halotolerans</name>
    <dbReference type="NCBI Taxonomy" id="1274357"/>
    <lineage>
        <taxon>Bacteria</taxon>
        <taxon>Bacillati</taxon>
        <taxon>Bacillota</taxon>
        <taxon>Bacilli</taxon>
        <taxon>Bacillales</taxon>
        <taxon>Bacillaceae</taxon>
        <taxon>Ornithinibacillus</taxon>
    </lineage>
</organism>
<feature type="compositionally biased region" description="Acidic residues" evidence="1">
    <location>
        <begin position="86"/>
        <end position="105"/>
    </location>
</feature>
<protein>
    <recommendedName>
        <fullName evidence="3">GerMN domain-containing protein</fullName>
    </recommendedName>
</protein>
<keyword evidence="2" id="KW-0472">Membrane</keyword>
<dbReference type="EMBL" id="BMEY01000001">
    <property type="protein sequence ID" value="GGA60137.1"/>
    <property type="molecule type" value="Genomic_DNA"/>
</dbReference>
<evidence type="ECO:0000313" key="5">
    <source>
        <dbReference type="Proteomes" id="UP000613512"/>
    </source>
</evidence>
<feature type="region of interest" description="Disordered" evidence="1">
    <location>
        <begin position="77"/>
        <end position="111"/>
    </location>
</feature>
<sequence length="447" mass="51774">MKQSDFESQFQKFNEISLTKQESSESYKLILSNYRTAKKQKKTRMMFNHILPGMATVALVLVFGWLLFDILQPSIQQPGEQSPTIVEEDEQEENINEPENNNEEDPVPKNITNACMEDEDAQPTSQSVVVYFECYSTDNSPSPFIAVEREIENEGIEFDPIVFAIQQLLQGPTEEEVKKGYGSIFNKDTAETLRGIELQSTGHLIVDFDDFSTIIPNGSSSAASMAMLESLNRTLAQFEEVKTIEYRFDGSCEAFYGWIQVGECTYFTADSYRTEVEAEAVKEELLEKSEIIFNHLLAKEWEQVAHYIHHEKGLVYSPFSNVGDEDDLHFSRLDVWGFYKDESQYIWSWDQSEAEFMATPNDFVDNLLKKRNNYVYEYDEITYNDSDMGTMINTIHEVFPNAIYVEYLDEPDPNSRDWTNYQALRFVFEEIDNEWYFVALVRGAHNP</sequence>
<evidence type="ECO:0000313" key="4">
    <source>
        <dbReference type="EMBL" id="GGA60137.1"/>
    </source>
</evidence>
<feature type="domain" description="GerMN" evidence="3">
    <location>
        <begin position="145"/>
        <end position="250"/>
    </location>
</feature>
<gene>
    <name evidence="4" type="ORF">GCM10008025_00200</name>
</gene>
<feature type="transmembrane region" description="Helical" evidence="2">
    <location>
        <begin position="45"/>
        <end position="68"/>
    </location>
</feature>
<reference evidence="4" key="1">
    <citation type="journal article" date="2014" name="Int. J. Syst. Evol. Microbiol.">
        <title>Complete genome sequence of Corynebacterium casei LMG S-19264T (=DSM 44701T), isolated from a smear-ripened cheese.</title>
        <authorList>
            <consortium name="US DOE Joint Genome Institute (JGI-PGF)"/>
            <person name="Walter F."/>
            <person name="Albersmeier A."/>
            <person name="Kalinowski J."/>
            <person name="Ruckert C."/>
        </authorList>
    </citation>
    <scope>NUCLEOTIDE SEQUENCE</scope>
    <source>
        <strain evidence="4">CGMCC 1.12408</strain>
    </source>
</reference>
<keyword evidence="5" id="KW-1185">Reference proteome</keyword>
<name>A0A916RJV9_9BACI</name>
<keyword evidence="2" id="KW-1133">Transmembrane helix</keyword>
<proteinExistence type="predicted"/>
<dbReference type="Pfam" id="PF10646">
    <property type="entry name" value="Germane"/>
    <property type="match status" value="1"/>
</dbReference>
<comment type="caution">
    <text evidence="4">The sequence shown here is derived from an EMBL/GenBank/DDBJ whole genome shotgun (WGS) entry which is preliminary data.</text>
</comment>
<dbReference type="InterPro" id="IPR019606">
    <property type="entry name" value="GerMN"/>
</dbReference>
<keyword evidence="2" id="KW-0812">Transmembrane</keyword>
<evidence type="ECO:0000256" key="1">
    <source>
        <dbReference type="SAM" id="MobiDB-lite"/>
    </source>
</evidence>